<dbReference type="EMBL" id="AVQL01000445">
    <property type="protein sequence ID" value="KEQ00755.1"/>
    <property type="molecule type" value="Genomic_DNA"/>
</dbReference>
<comment type="caution">
    <text evidence="7">The sequence shown here is derived from an EMBL/GenBank/DDBJ whole genome shotgun (WGS) entry which is preliminary data.</text>
</comment>
<dbReference type="InterPro" id="IPR004872">
    <property type="entry name" value="Lipoprotein_NlpA"/>
</dbReference>
<dbReference type="PANTHER" id="PTHR30429:SF0">
    <property type="entry name" value="METHIONINE-BINDING LIPOPROTEIN METQ"/>
    <property type="match status" value="1"/>
</dbReference>
<keyword evidence="3" id="KW-0732">Signal</keyword>
<evidence type="ECO:0000313" key="7">
    <source>
        <dbReference type="EMBL" id="KEQ00755.1"/>
    </source>
</evidence>
<evidence type="ECO:0000256" key="4">
    <source>
        <dbReference type="ARBA" id="ARBA00023136"/>
    </source>
</evidence>
<sequence length="280" mass="30944">MKLTIIGANSMKFFKQIIILITACLVLGACQQDKTSNKQIIVGTSPGPYSQLFLDAVKPILEKQGYQIKQIDFSDLMQADIALQQGSIDVNVDQHTAYMDAFNQNKKANLIALTHIPTVPTAIYSKRHTNLQAIKKGSAIAVPNDPANAARAYRLLAKAGWITLKPSSNPGMISKNDIKTNPYELNITELDPGNIPRTLSDFDYSVIPGSRAYAAKINPDLALLQEDIIPSFELVVAVRADNAPKAWAQAVKSAYSSAEFKQYMQTHNTKNYWYVPKENN</sequence>
<dbReference type="Gene3D" id="3.40.190.10">
    <property type="entry name" value="Periplasmic binding protein-like II"/>
    <property type="match status" value="2"/>
</dbReference>
<dbReference type="Proteomes" id="UP000027644">
    <property type="component" value="Unassembled WGS sequence"/>
</dbReference>
<name>A0A074VE30_9NEIS</name>
<keyword evidence="6" id="KW-0449">Lipoprotein</keyword>
<comment type="similarity">
    <text evidence="2">Belongs to the NlpA lipoprotein family.</text>
</comment>
<accession>A0A074VE30</accession>
<proteinExistence type="inferred from homology"/>
<dbReference type="GO" id="GO:0016020">
    <property type="term" value="C:membrane"/>
    <property type="evidence" value="ECO:0007669"/>
    <property type="project" value="UniProtKB-SubCell"/>
</dbReference>
<dbReference type="AlphaFoldDB" id="A0A074VE30"/>
<protein>
    <submittedName>
        <fullName evidence="7">ABC-type metal ion transport system, periplasmic component/surface antigen</fullName>
    </submittedName>
</protein>
<dbReference type="SUPFAM" id="SSF53850">
    <property type="entry name" value="Periplasmic binding protein-like II"/>
    <property type="match status" value="1"/>
</dbReference>
<dbReference type="Pfam" id="PF03180">
    <property type="entry name" value="Lipoprotein_9"/>
    <property type="match status" value="1"/>
</dbReference>
<reference evidence="7 8" key="1">
    <citation type="journal article" date="2014" name="PLoS Genet.">
        <title>Hidden diversity in honey bee gut symbionts detected by single-cell genomics.</title>
        <authorList>
            <person name="Engel P."/>
            <person name="Stepanauskas R."/>
            <person name="Moran N."/>
        </authorList>
    </citation>
    <scope>NUCLEOTIDE SEQUENCE [LARGE SCALE GENOMIC DNA]</scope>
    <source>
        <strain evidence="7 8">SCGC AB-598-J21</strain>
    </source>
</reference>
<keyword evidence="4" id="KW-0472">Membrane</keyword>
<evidence type="ECO:0000256" key="5">
    <source>
        <dbReference type="ARBA" id="ARBA00023139"/>
    </source>
</evidence>
<comment type="subcellular location">
    <subcellularLocation>
        <location evidence="1">Membrane</location>
        <topology evidence="1">Lipid-anchor</topology>
    </subcellularLocation>
</comment>
<evidence type="ECO:0000256" key="3">
    <source>
        <dbReference type="ARBA" id="ARBA00022729"/>
    </source>
</evidence>
<dbReference type="PANTHER" id="PTHR30429">
    <property type="entry name" value="D-METHIONINE-BINDING LIPOPROTEIN METQ"/>
    <property type="match status" value="1"/>
</dbReference>
<dbReference type="PROSITE" id="PS51257">
    <property type="entry name" value="PROKAR_LIPOPROTEIN"/>
    <property type="match status" value="1"/>
</dbReference>
<evidence type="ECO:0000313" key="8">
    <source>
        <dbReference type="Proteomes" id="UP000027644"/>
    </source>
</evidence>
<organism evidence="7 8">
    <name type="scientific">Snodgrassella alvi SCGC AB-598-J21</name>
    <dbReference type="NCBI Taxonomy" id="1385367"/>
    <lineage>
        <taxon>Bacteria</taxon>
        <taxon>Pseudomonadati</taxon>
        <taxon>Pseudomonadota</taxon>
        <taxon>Betaproteobacteria</taxon>
        <taxon>Neisseriales</taxon>
        <taxon>Neisseriaceae</taxon>
        <taxon>Snodgrassella</taxon>
    </lineage>
</organism>
<keyword evidence="5" id="KW-0564">Palmitate</keyword>
<evidence type="ECO:0000256" key="6">
    <source>
        <dbReference type="ARBA" id="ARBA00023288"/>
    </source>
</evidence>
<evidence type="ECO:0000256" key="2">
    <source>
        <dbReference type="ARBA" id="ARBA00008973"/>
    </source>
</evidence>
<evidence type="ECO:0000256" key="1">
    <source>
        <dbReference type="ARBA" id="ARBA00004635"/>
    </source>
</evidence>
<gene>
    <name evidence="7" type="ORF">SASC598J21_014430</name>
</gene>